<feature type="region of interest" description="Disordered" evidence="1">
    <location>
        <begin position="322"/>
        <end position="342"/>
    </location>
</feature>
<protein>
    <recommendedName>
        <fullName evidence="4">F-box domain-containing protein</fullName>
    </recommendedName>
</protein>
<feature type="compositionally biased region" description="Acidic residues" evidence="1">
    <location>
        <begin position="323"/>
        <end position="341"/>
    </location>
</feature>
<accession>A0A4Y7PXI9</accession>
<dbReference type="Proteomes" id="UP000294933">
    <property type="component" value="Unassembled WGS sequence"/>
</dbReference>
<dbReference type="VEuPathDB" id="FungiDB:BD410DRAFT_381634"/>
<evidence type="ECO:0008006" key="4">
    <source>
        <dbReference type="Google" id="ProtNLM"/>
    </source>
</evidence>
<proteinExistence type="predicted"/>
<gene>
    <name evidence="2" type="ORF">BD410DRAFT_381634</name>
</gene>
<sequence>MTPLRALPRDFTLLALNAITSEFFYERISIQNKKQLIALTEGLKSPIIANRVAQWTRRFDLNYAHTPVYNNGDKGMVVRILRSCPNLTHLVIEVDTDEYKVGAKARDTTTIIDACAKSCKRLEVLHLAFNLTTYMWAEMPLGVFLNAFRNIRILRLGGSASMAIPRTAGVHLGELPFLHTFEACKKVHFVHFTHVRLPLLSALHIRRNRCPYIVDLSSGLLEFISVHGKKLTTLTFIGVVHEHNARGVAPILTKCMRLQVFVTDIVDLIRLLPIDQLFLPQVTRLELTNYSLTMLPNGSQTIVLANLRTHFPSLEVLRWLGSDQDEPSSDTETDVDPLEGDTDAHQDLGAGIRIENQDGEKLELSQLLIW</sequence>
<reference evidence="2 3" key="1">
    <citation type="submission" date="2018-06" db="EMBL/GenBank/DDBJ databases">
        <title>A transcriptomic atlas of mushroom development highlights an independent origin of complex multicellularity.</title>
        <authorList>
            <consortium name="DOE Joint Genome Institute"/>
            <person name="Krizsan K."/>
            <person name="Almasi E."/>
            <person name="Merenyi Z."/>
            <person name="Sahu N."/>
            <person name="Viragh M."/>
            <person name="Koszo T."/>
            <person name="Mondo S."/>
            <person name="Kiss B."/>
            <person name="Balint B."/>
            <person name="Kues U."/>
            <person name="Barry K."/>
            <person name="Hegedus J.C."/>
            <person name="Henrissat B."/>
            <person name="Johnson J."/>
            <person name="Lipzen A."/>
            <person name="Ohm R."/>
            <person name="Nagy I."/>
            <person name="Pangilinan J."/>
            <person name="Yan J."/>
            <person name="Xiong Y."/>
            <person name="Grigoriev I.V."/>
            <person name="Hibbett D.S."/>
            <person name="Nagy L.G."/>
        </authorList>
    </citation>
    <scope>NUCLEOTIDE SEQUENCE [LARGE SCALE GENOMIC DNA]</scope>
    <source>
        <strain evidence="2 3">SZMC22713</strain>
    </source>
</reference>
<organism evidence="2 3">
    <name type="scientific">Rickenella mellea</name>
    <dbReference type="NCBI Taxonomy" id="50990"/>
    <lineage>
        <taxon>Eukaryota</taxon>
        <taxon>Fungi</taxon>
        <taxon>Dikarya</taxon>
        <taxon>Basidiomycota</taxon>
        <taxon>Agaricomycotina</taxon>
        <taxon>Agaricomycetes</taxon>
        <taxon>Hymenochaetales</taxon>
        <taxon>Rickenellaceae</taxon>
        <taxon>Rickenella</taxon>
    </lineage>
</organism>
<dbReference type="InterPro" id="IPR032675">
    <property type="entry name" value="LRR_dom_sf"/>
</dbReference>
<dbReference type="EMBL" id="ML170190">
    <property type="protein sequence ID" value="TDL20113.1"/>
    <property type="molecule type" value="Genomic_DNA"/>
</dbReference>
<dbReference type="SUPFAM" id="SSF52058">
    <property type="entry name" value="L domain-like"/>
    <property type="match status" value="1"/>
</dbReference>
<dbReference type="AlphaFoldDB" id="A0A4Y7PXI9"/>
<evidence type="ECO:0000313" key="3">
    <source>
        <dbReference type="Proteomes" id="UP000294933"/>
    </source>
</evidence>
<evidence type="ECO:0000313" key="2">
    <source>
        <dbReference type="EMBL" id="TDL20113.1"/>
    </source>
</evidence>
<dbReference type="Gene3D" id="3.80.10.10">
    <property type="entry name" value="Ribonuclease Inhibitor"/>
    <property type="match status" value="1"/>
</dbReference>
<name>A0A4Y7PXI9_9AGAM</name>
<evidence type="ECO:0000256" key="1">
    <source>
        <dbReference type="SAM" id="MobiDB-lite"/>
    </source>
</evidence>
<dbReference type="OrthoDB" id="3171058at2759"/>
<keyword evidence="3" id="KW-1185">Reference proteome</keyword>